<dbReference type="PIRSF" id="PIRSF000538">
    <property type="entry name" value="GlpK"/>
    <property type="match status" value="1"/>
</dbReference>
<dbReference type="SUPFAM" id="SSF53067">
    <property type="entry name" value="Actin-like ATPase domain"/>
    <property type="match status" value="2"/>
</dbReference>
<name>A0ABT6YHG8_9BACT</name>
<keyword evidence="3 4" id="KW-0418">Kinase</keyword>
<dbReference type="PROSITE" id="PS00933">
    <property type="entry name" value="FGGY_KINASES_1"/>
    <property type="match status" value="1"/>
</dbReference>
<evidence type="ECO:0000313" key="7">
    <source>
        <dbReference type="EMBL" id="MDI9862869.1"/>
    </source>
</evidence>
<dbReference type="InterPro" id="IPR050406">
    <property type="entry name" value="FGGY_Carb_Kinase"/>
</dbReference>
<proteinExistence type="inferred from homology"/>
<evidence type="ECO:0000256" key="3">
    <source>
        <dbReference type="ARBA" id="ARBA00022777"/>
    </source>
</evidence>
<keyword evidence="2 4" id="KW-0808">Transferase</keyword>
<dbReference type="PANTHER" id="PTHR43095:SF2">
    <property type="entry name" value="GLUCONOKINASE"/>
    <property type="match status" value="1"/>
</dbReference>
<comment type="caution">
    <text evidence="7">The sequence shown here is derived from an EMBL/GenBank/DDBJ whole genome shotgun (WGS) entry which is preliminary data.</text>
</comment>
<dbReference type="InterPro" id="IPR000577">
    <property type="entry name" value="Carb_kinase_FGGY"/>
</dbReference>
<dbReference type="PANTHER" id="PTHR43095">
    <property type="entry name" value="SUGAR KINASE"/>
    <property type="match status" value="1"/>
</dbReference>
<feature type="domain" description="Carbohydrate kinase FGGY N-terminal" evidence="5">
    <location>
        <begin position="4"/>
        <end position="233"/>
    </location>
</feature>
<evidence type="ECO:0000259" key="5">
    <source>
        <dbReference type="Pfam" id="PF00370"/>
    </source>
</evidence>
<dbReference type="Pfam" id="PF00370">
    <property type="entry name" value="FGGY_N"/>
    <property type="match status" value="1"/>
</dbReference>
<dbReference type="InterPro" id="IPR018484">
    <property type="entry name" value="FGGY_N"/>
</dbReference>
<evidence type="ECO:0000313" key="8">
    <source>
        <dbReference type="Proteomes" id="UP001236569"/>
    </source>
</evidence>
<dbReference type="InterPro" id="IPR043129">
    <property type="entry name" value="ATPase_NBD"/>
</dbReference>
<dbReference type="Pfam" id="PF02782">
    <property type="entry name" value="FGGY_C"/>
    <property type="match status" value="1"/>
</dbReference>
<keyword evidence="8" id="KW-1185">Reference proteome</keyword>
<dbReference type="InterPro" id="IPR018483">
    <property type="entry name" value="Carb_kinase_FGGY_CS"/>
</dbReference>
<evidence type="ECO:0000256" key="1">
    <source>
        <dbReference type="ARBA" id="ARBA00009156"/>
    </source>
</evidence>
<dbReference type="EMBL" id="JASHID010000001">
    <property type="protein sequence ID" value="MDI9862869.1"/>
    <property type="molecule type" value="Genomic_DNA"/>
</dbReference>
<comment type="similarity">
    <text evidence="1 4">Belongs to the FGGY kinase family.</text>
</comment>
<reference evidence="7 8" key="1">
    <citation type="submission" date="2023-05" db="EMBL/GenBank/DDBJ databases">
        <title>Novel species of genus Flectobacillus isolated from stream in China.</title>
        <authorList>
            <person name="Lu H."/>
        </authorList>
    </citation>
    <scope>NUCLEOTIDE SEQUENCE [LARGE SCALE GENOMIC DNA]</scope>
    <source>
        <strain evidence="7 8">DC10W</strain>
    </source>
</reference>
<organism evidence="7 8">
    <name type="scientific">Flectobacillus longus</name>
    <dbReference type="NCBI Taxonomy" id="2984207"/>
    <lineage>
        <taxon>Bacteria</taxon>
        <taxon>Pseudomonadati</taxon>
        <taxon>Bacteroidota</taxon>
        <taxon>Cytophagia</taxon>
        <taxon>Cytophagales</taxon>
        <taxon>Flectobacillaceae</taxon>
        <taxon>Flectobacillus</taxon>
    </lineage>
</organism>
<feature type="domain" description="Carbohydrate kinase FGGY C-terminal" evidence="6">
    <location>
        <begin position="242"/>
        <end position="428"/>
    </location>
</feature>
<protein>
    <submittedName>
        <fullName evidence="7">Gluconokinase</fullName>
        <ecNumber evidence="7">2.7.1.12</ecNumber>
    </submittedName>
</protein>
<dbReference type="GO" id="GO:0046316">
    <property type="term" value="F:gluconokinase activity"/>
    <property type="evidence" value="ECO:0007669"/>
    <property type="project" value="UniProtKB-EC"/>
</dbReference>
<dbReference type="Proteomes" id="UP001236569">
    <property type="component" value="Unassembled WGS sequence"/>
</dbReference>
<dbReference type="Gene3D" id="3.30.420.40">
    <property type="match status" value="2"/>
</dbReference>
<dbReference type="CDD" id="cd07770">
    <property type="entry name" value="ASKHA_NBD_FGGY_GntK"/>
    <property type="match status" value="1"/>
</dbReference>
<dbReference type="PROSITE" id="PS00445">
    <property type="entry name" value="FGGY_KINASES_2"/>
    <property type="match status" value="1"/>
</dbReference>
<evidence type="ECO:0000256" key="4">
    <source>
        <dbReference type="RuleBase" id="RU003733"/>
    </source>
</evidence>
<dbReference type="RefSeq" id="WP_283368228.1">
    <property type="nucleotide sequence ID" value="NZ_JASHID010000001.1"/>
</dbReference>
<dbReference type="EC" id="2.7.1.12" evidence="7"/>
<evidence type="ECO:0000259" key="6">
    <source>
        <dbReference type="Pfam" id="PF02782"/>
    </source>
</evidence>
<dbReference type="InterPro" id="IPR018485">
    <property type="entry name" value="FGGY_C"/>
</dbReference>
<gene>
    <name evidence="7" type="ORF">QM480_00930</name>
</gene>
<accession>A0ABT6YHG8</accession>
<sequence length="475" mass="53254">MADYYAGIDLGTTATKAVVFNQQGDVLYQVSQEYPMFHPQPEWSTQNPQDLLKATNDCIVDILSRFDLCFISFSAAMQSLILVDENHQALTDCMIWADNRAADIADKLKHTTTGQRFYDITGIPIHSFSPMTKIAWLKEHEPALLASAHKLISAKEYIWYHLTHEYTIDTTLASGTGLIDIHSLQWSEEILNYLSIQKTQLSIIVKSTHRAYCKQYGLELVSGGGDGILANLGSGAITPDKMALTIGTSGAVRVVSSQPFIDSQMRTQCYHLFNTEYLKLGAVNNGAVVLQWLKNNILESSASYHELFEKAEQVPVGSEGLLFVPYILGERAPIWDAKAKGIMIGLDMQHTQGHIIRASMEGILFGLRQIAEVLVPQKEILSNMTLMVSGGFAKSNFWLQMTADIFQMKVEVSNTIESSAWGAVLFGFKSFEIEFQNDIENELTFYPNTEYSLVYQQGFERFKNAYKQFQNIALV</sequence>
<evidence type="ECO:0000256" key="2">
    <source>
        <dbReference type="ARBA" id="ARBA00022679"/>
    </source>
</evidence>